<evidence type="ECO:0008006" key="5">
    <source>
        <dbReference type="Google" id="ProtNLM"/>
    </source>
</evidence>
<dbReference type="AlphaFoldDB" id="A0A8S1RXU6"/>
<dbReference type="EMBL" id="CAJJDN010000420">
    <property type="protein sequence ID" value="CAD8131244.1"/>
    <property type="molecule type" value="Genomic_DNA"/>
</dbReference>
<evidence type="ECO:0000313" key="4">
    <source>
        <dbReference type="Proteomes" id="UP000692954"/>
    </source>
</evidence>
<evidence type="ECO:0000256" key="1">
    <source>
        <dbReference type="SAM" id="Coils"/>
    </source>
</evidence>
<dbReference type="Proteomes" id="UP000692954">
    <property type="component" value="Unassembled WGS sequence"/>
</dbReference>
<keyword evidence="1" id="KW-0175">Coiled coil</keyword>
<accession>A0A8S1RXU6</accession>
<keyword evidence="2" id="KW-0472">Membrane</keyword>
<feature type="transmembrane region" description="Helical" evidence="2">
    <location>
        <begin position="122"/>
        <end position="139"/>
    </location>
</feature>
<keyword evidence="2" id="KW-1133">Transmembrane helix</keyword>
<evidence type="ECO:0000256" key="2">
    <source>
        <dbReference type="SAM" id="Phobius"/>
    </source>
</evidence>
<proteinExistence type="predicted"/>
<sequence>MSSQSEIKKRYCQIHKLEIIVVDLKSSTKQEDKYLQAKCLYQKIDNQNFALLTETIDMIQDMKTQALKVNKEENQNRLNNMKQLQVLYQKYQIILSNRQIRLKKKLIHRNLSQKQRIQTKMLKFYQIIIKVILITLYLYNNLVQKTTSSLWILCIKFQIQYRILNNIPRLWVQQNALNRKKNSEESQVNRTSLREFDQHKAPYVYQQCNKHCQKIMMVNVNQDLSRFACVVCVQEFPKQYITLEEANKRWNLQKEQQKDLINQYNLKRKNQYNNSVQIIKKLKDNYQTLNEILISLDKQMQNSSSDIFSTNKFNNKNLFLQDEKKIQQIIKLLISKDYTNHIKEKQEKQDQSDLLFYSNLKTRLENLMKEDLLCKYQINKNLNRYQQIVNQIKDDNKNALNFQLHEFILKSQMQDLYLIVLNESVQSFKELQNIYEALQKNGQLQQIMEIQQEKLQVKNLFQLFEHNYIRMKKLIMAKENEQQLDQVTQQKQQLLIQIKELNDRNNQFFQKIIQLELEINQINVLFNCKLNEKKWNQKNQYQKQELVNQRWKNLKYQFSKTKDLNNQILNLNSNIKKK</sequence>
<feature type="coiled-coil region" evidence="1">
    <location>
        <begin position="477"/>
        <end position="518"/>
    </location>
</feature>
<protein>
    <recommendedName>
        <fullName evidence="5">Transmembrane protein</fullName>
    </recommendedName>
</protein>
<reference evidence="3" key="1">
    <citation type="submission" date="2021-01" db="EMBL/GenBank/DDBJ databases">
        <authorList>
            <consortium name="Genoscope - CEA"/>
            <person name="William W."/>
        </authorList>
    </citation>
    <scope>NUCLEOTIDE SEQUENCE</scope>
</reference>
<evidence type="ECO:0000313" key="3">
    <source>
        <dbReference type="EMBL" id="CAD8131244.1"/>
    </source>
</evidence>
<name>A0A8S1RXU6_9CILI</name>
<gene>
    <name evidence="3" type="ORF">PSON_ATCC_30995.1.T4200006</name>
</gene>
<organism evidence="3 4">
    <name type="scientific">Paramecium sonneborni</name>
    <dbReference type="NCBI Taxonomy" id="65129"/>
    <lineage>
        <taxon>Eukaryota</taxon>
        <taxon>Sar</taxon>
        <taxon>Alveolata</taxon>
        <taxon>Ciliophora</taxon>
        <taxon>Intramacronucleata</taxon>
        <taxon>Oligohymenophorea</taxon>
        <taxon>Peniculida</taxon>
        <taxon>Parameciidae</taxon>
        <taxon>Paramecium</taxon>
    </lineage>
</organism>
<keyword evidence="2" id="KW-0812">Transmembrane</keyword>
<keyword evidence="4" id="KW-1185">Reference proteome</keyword>
<feature type="coiled-coil region" evidence="1">
    <location>
        <begin position="247"/>
        <end position="299"/>
    </location>
</feature>
<comment type="caution">
    <text evidence="3">The sequence shown here is derived from an EMBL/GenBank/DDBJ whole genome shotgun (WGS) entry which is preliminary data.</text>
</comment>